<proteinExistence type="predicted"/>
<dbReference type="RefSeq" id="WP_012861648.1">
    <property type="nucleotide sequence ID" value="NC_013517.1"/>
</dbReference>
<protein>
    <submittedName>
        <fullName evidence="1">Uncharacterized protein</fullName>
    </submittedName>
</protein>
<evidence type="ECO:0000313" key="1">
    <source>
        <dbReference type="EMBL" id="ACZ09054.1"/>
    </source>
</evidence>
<reference evidence="1 2" key="2">
    <citation type="journal article" date="2010" name="Stand. Genomic Sci.">
        <title>Complete genome sequence of Sebaldella termitidis type strain (NCTC 11300).</title>
        <authorList>
            <person name="Harmon-Smith M."/>
            <person name="Celia L."/>
            <person name="Chertkov O."/>
            <person name="Lapidus A."/>
            <person name="Copeland A."/>
            <person name="Glavina Del Rio T."/>
            <person name="Nolan M."/>
            <person name="Lucas S."/>
            <person name="Tice H."/>
            <person name="Cheng J.F."/>
            <person name="Han C."/>
            <person name="Detter J.C."/>
            <person name="Bruce D."/>
            <person name="Goodwin L."/>
            <person name="Pitluck S."/>
            <person name="Pati A."/>
            <person name="Liolios K."/>
            <person name="Ivanova N."/>
            <person name="Mavromatis K."/>
            <person name="Mikhailova N."/>
            <person name="Chen A."/>
            <person name="Palaniappan K."/>
            <person name="Land M."/>
            <person name="Hauser L."/>
            <person name="Chang Y.J."/>
            <person name="Jeffries C.D."/>
            <person name="Brettin T."/>
            <person name="Goker M."/>
            <person name="Beck B."/>
            <person name="Bristow J."/>
            <person name="Eisen J.A."/>
            <person name="Markowitz V."/>
            <person name="Hugenholtz P."/>
            <person name="Kyrpides N.C."/>
            <person name="Klenk H.P."/>
            <person name="Chen F."/>
        </authorList>
    </citation>
    <scope>NUCLEOTIDE SEQUENCE [LARGE SCALE GENOMIC DNA]</scope>
    <source>
        <strain evidence="2">ATCC 33386 / NCTC 11300</strain>
    </source>
</reference>
<dbReference type="HOGENOM" id="CLU_1969008_0_0_0"/>
<dbReference type="KEGG" id="str:Sterm_2200"/>
<gene>
    <name evidence="1" type="ordered locus">Sterm_2200</name>
</gene>
<accession>D1AKD8</accession>
<dbReference type="Proteomes" id="UP000000845">
    <property type="component" value="Chromosome"/>
</dbReference>
<evidence type="ECO:0000313" key="2">
    <source>
        <dbReference type="Proteomes" id="UP000000845"/>
    </source>
</evidence>
<organism evidence="1 2">
    <name type="scientific">Sebaldella termitidis (strain ATCC 33386 / NCTC 11300)</name>
    <dbReference type="NCBI Taxonomy" id="526218"/>
    <lineage>
        <taxon>Bacteria</taxon>
        <taxon>Fusobacteriati</taxon>
        <taxon>Fusobacteriota</taxon>
        <taxon>Fusobacteriia</taxon>
        <taxon>Fusobacteriales</taxon>
        <taxon>Leptotrichiaceae</taxon>
        <taxon>Sebaldella</taxon>
    </lineage>
</organism>
<dbReference type="STRING" id="526218.Sterm_2200"/>
<reference evidence="2" key="1">
    <citation type="submission" date="2009-09" db="EMBL/GenBank/DDBJ databases">
        <title>The complete chromosome of Sebaldella termitidis ATCC 33386.</title>
        <authorList>
            <consortium name="US DOE Joint Genome Institute (JGI-PGF)"/>
            <person name="Lucas S."/>
            <person name="Copeland A."/>
            <person name="Lapidus A."/>
            <person name="Glavina del Rio T."/>
            <person name="Dalin E."/>
            <person name="Tice H."/>
            <person name="Bruce D."/>
            <person name="Goodwin L."/>
            <person name="Pitluck S."/>
            <person name="Kyrpides N."/>
            <person name="Mavromatis K."/>
            <person name="Ivanova N."/>
            <person name="Mikhailova N."/>
            <person name="Sims D."/>
            <person name="Meincke L."/>
            <person name="Brettin T."/>
            <person name="Detter J.C."/>
            <person name="Han C."/>
            <person name="Larimer F."/>
            <person name="Land M."/>
            <person name="Hauser L."/>
            <person name="Markowitz V."/>
            <person name="Cheng J.F."/>
            <person name="Hugenholtz P."/>
            <person name="Woyke T."/>
            <person name="Wu D."/>
            <person name="Eisen J.A."/>
        </authorList>
    </citation>
    <scope>NUCLEOTIDE SEQUENCE [LARGE SCALE GENOMIC DNA]</scope>
    <source>
        <strain evidence="2">ATCC 33386 / NCTC 11300</strain>
    </source>
</reference>
<name>D1AKD8_SEBTE</name>
<keyword evidence="2" id="KW-1185">Reference proteome</keyword>
<sequence>MIPILDQIYPDFIGTANGKTITLDTYGRSVKIILGSEVFTPEEIKYLSDTLEYNDLVKIIIFNSSVKEQISNNVIYVDSKNDILDSKLACIVDRHNIVQYVGNKISDIERDCMVILSGLGCTLSKHW</sequence>
<dbReference type="EMBL" id="CP001739">
    <property type="protein sequence ID" value="ACZ09054.1"/>
    <property type="molecule type" value="Genomic_DNA"/>
</dbReference>
<dbReference type="AlphaFoldDB" id="D1AKD8"/>